<evidence type="ECO:0000256" key="6">
    <source>
        <dbReference type="ARBA" id="ARBA00022729"/>
    </source>
</evidence>
<evidence type="ECO:0000256" key="13">
    <source>
        <dbReference type="SAM" id="SignalP"/>
    </source>
</evidence>
<dbReference type="RefSeq" id="WP_253619646.1">
    <property type="nucleotide sequence ID" value="NZ_JAMZDE010000007.1"/>
</dbReference>
<comment type="subcellular location">
    <subcellularLocation>
        <location evidence="1">Cell outer membrane</location>
        <topology evidence="1">Lipid-anchor</topology>
    </subcellularLocation>
</comment>
<evidence type="ECO:0000256" key="7">
    <source>
        <dbReference type="ARBA" id="ARBA00022927"/>
    </source>
</evidence>
<keyword evidence="6 13" id="KW-0732">Signal</keyword>
<keyword evidence="10" id="KW-0143">Chaperone</keyword>
<keyword evidence="12 14" id="KW-0449">Lipoprotein</keyword>
<evidence type="ECO:0000313" key="15">
    <source>
        <dbReference type="Proteomes" id="UP001139474"/>
    </source>
</evidence>
<evidence type="ECO:0000256" key="10">
    <source>
        <dbReference type="ARBA" id="ARBA00023186"/>
    </source>
</evidence>
<evidence type="ECO:0000256" key="8">
    <source>
        <dbReference type="ARBA" id="ARBA00023136"/>
    </source>
</evidence>
<dbReference type="GO" id="GO:0015031">
    <property type="term" value="P:protein transport"/>
    <property type="evidence" value="ECO:0007669"/>
    <property type="project" value="UniProtKB-KW"/>
</dbReference>
<evidence type="ECO:0000256" key="5">
    <source>
        <dbReference type="ARBA" id="ARBA00022448"/>
    </source>
</evidence>
<dbReference type="CDD" id="cd16326">
    <property type="entry name" value="LolB"/>
    <property type="match status" value="1"/>
</dbReference>
<evidence type="ECO:0000313" key="14">
    <source>
        <dbReference type="EMBL" id="MCP1339732.1"/>
    </source>
</evidence>
<proteinExistence type="inferred from homology"/>
<dbReference type="AlphaFoldDB" id="A0A9X2JRU4"/>
<dbReference type="InterPro" id="IPR004565">
    <property type="entry name" value="OM_lipoprot_LolB"/>
</dbReference>
<keyword evidence="5" id="KW-0813">Transport</keyword>
<dbReference type="Gene3D" id="2.50.20.10">
    <property type="entry name" value="Lipoprotein localisation LolA/LolB/LppX"/>
    <property type="match status" value="1"/>
</dbReference>
<comment type="caution">
    <text evidence="14">The sequence shown here is derived from an EMBL/GenBank/DDBJ whole genome shotgun (WGS) entry which is preliminary data.</text>
</comment>
<keyword evidence="7" id="KW-0653">Protein transport</keyword>
<keyword evidence="11" id="KW-0998">Cell outer membrane</keyword>
<feature type="signal peptide" evidence="13">
    <location>
        <begin position="1"/>
        <end position="21"/>
    </location>
</feature>
<name>A0A9X2JRU4_9GAMM</name>
<dbReference type="SUPFAM" id="SSF89392">
    <property type="entry name" value="Prokaryotic lipoproteins and lipoprotein localization factors"/>
    <property type="match status" value="1"/>
</dbReference>
<sequence>MIQRRIFWVCLIVIVSLTGCALPTPSEQASSTEVNQRIIDAHQQKLEQLQQWSLSGRMAVIQKQNKERDSFYINWRYQPHQQIIRFSHPLKGQLAKLTVDDSGALLTNSDDQERWAPSADALLYRLLGAAVPFEQLHNWVLGRKTSTLKSVSYHKDGTLAQSTIFHQGQNWQLSWFYDQNKAQTVTLPEQIHLESPELQIKVQVNEWQ</sequence>
<accession>A0A9X2JRU4</accession>
<dbReference type="InterPro" id="IPR029046">
    <property type="entry name" value="LolA/LolB/LppX"/>
</dbReference>
<keyword evidence="15" id="KW-1185">Reference proteome</keyword>
<evidence type="ECO:0000256" key="12">
    <source>
        <dbReference type="ARBA" id="ARBA00023288"/>
    </source>
</evidence>
<organism evidence="14 15">
    <name type="scientific">Idiomarina rhizosphaerae</name>
    <dbReference type="NCBI Taxonomy" id="2961572"/>
    <lineage>
        <taxon>Bacteria</taxon>
        <taxon>Pseudomonadati</taxon>
        <taxon>Pseudomonadota</taxon>
        <taxon>Gammaproteobacteria</taxon>
        <taxon>Alteromonadales</taxon>
        <taxon>Idiomarinaceae</taxon>
        <taxon>Idiomarina</taxon>
    </lineage>
</organism>
<reference evidence="14" key="1">
    <citation type="submission" date="2022-06" db="EMBL/GenBank/DDBJ databases">
        <title>Idiomarina rhizosphaerae M1R2S28.</title>
        <authorList>
            <person name="Sun J.-Q."/>
            <person name="Li L.-F."/>
        </authorList>
    </citation>
    <scope>NUCLEOTIDE SEQUENCE</scope>
    <source>
        <strain evidence="14">M1R2S28</strain>
    </source>
</reference>
<gene>
    <name evidence="14" type="primary">lolB</name>
    <name evidence="14" type="ORF">NJR55_08985</name>
</gene>
<feature type="chain" id="PRO_5040905166" description="Outer-membrane lipoprotein LolB" evidence="13">
    <location>
        <begin position="22"/>
        <end position="208"/>
    </location>
</feature>
<keyword evidence="8" id="KW-0472">Membrane</keyword>
<comment type="similarity">
    <text evidence="2">Belongs to the LolB family.</text>
</comment>
<protein>
    <recommendedName>
        <fullName evidence="4">Outer-membrane lipoprotein LolB</fullName>
    </recommendedName>
</protein>
<dbReference type="NCBIfam" id="TIGR00548">
    <property type="entry name" value="lolB"/>
    <property type="match status" value="1"/>
</dbReference>
<dbReference type="GO" id="GO:0009279">
    <property type="term" value="C:cell outer membrane"/>
    <property type="evidence" value="ECO:0007669"/>
    <property type="project" value="UniProtKB-SubCell"/>
</dbReference>
<evidence type="ECO:0000256" key="9">
    <source>
        <dbReference type="ARBA" id="ARBA00023139"/>
    </source>
</evidence>
<evidence type="ECO:0000256" key="1">
    <source>
        <dbReference type="ARBA" id="ARBA00004459"/>
    </source>
</evidence>
<evidence type="ECO:0000256" key="3">
    <source>
        <dbReference type="ARBA" id="ARBA00011245"/>
    </source>
</evidence>
<dbReference type="Pfam" id="PF03550">
    <property type="entry name" value="LolB"/>
    <property type="match status" value="1"/>
</dbReference>
<comment type="subunit">
    <text evidence="3">Monomer.</text>
</comment>
<evidence type="ECO:0000256" key="2">
    <source>
        <dbReference type="ARBA" id="ARBA00009696"/>
    </source>
</evidence>
<dbReference type="Proteomes" id="UP001139474">
    <property type="component" value="Unassembled WGS sequence"/>
</dbReference>
<evidence type="ECO:0000256" key="4">
    <source>
        <dbReference type="ARBA" id="ARBA00016202"/>
    </source>
</evidence>
<dbReference type="PROSITE" id="PS51257">
    <property type="entry name" value="PROKAR_LIPOPROTEIN"/>
    <property type="match status" value="1"/>
</dbReference>
<keyword evidence="9" id="KW-0564">Palmitate</keyword>
<evidence type="ECO:0000256" key="11">
    <source>
        <dbReference type="ARBA" id="ARBA00023237"/>
    </source>
</evidence>
<dbReference type="EMBL" id="JAMZDE010000007">
    <property type="protein sequence ID" value="MCP1339732.1"/>
    <property type="molecule type" value="Genomic_DNA"/>
</dbReference>